<dbReference type="GO" id="GO:0003677">
    <property type="term" value="F:DNA binding"/>
    <property type="evidence" value="ECO:0007669"/>
    <property type="project" value="InterPro"/>
</dbReference>
<dbReference type="GO" id="GO:0003906">
    <property type="term" value="F:DNA-(apurinic or apyrimidinic site) endonuclease activity"/>
    <property type="evidence" value="ECO:0007669"/>
    <property type="project" value="TreeGrafter"/>
</dbReference>
<keyword evidence="9" id="KW-0540">Nuclease</keyword>
<dbReference type="InterPro" id="IPR001719">
    <property type="entry name" value="AP_endonuc_2"/>
</dbReference>
<accession>T0Y5D4</accession>
<keyword evidence="5" id="KW-0378">Hydrolase</keyword>
<organism evidence="9">
    <name type="scientific">mine drainage metagenome</name>
    <dbReference type="NCBI Taxonomy" id="410659"/>
    <lineage>
        <taxon>unclassified sequences</taxon>
        <taxon>metagenomes</taxon>
        <taxon>ecological metagenomes</taxon>
    </lineage>
</organism>
<dbReference type="Pfam" id="PF01261">
    <property type="entry name" value="AP_endonuc_2"/>
    <property type="match status" value="1"/>
</dbReference>
<reference evidence="9" key="1">
    <citation type="submission" date="2013-08" db="EMBL/GenBank/DDBJ databases">
        <authorList>
            <person name="Mendez C."/>
            <person name="Richter M."/>
            <person name="Ferrer M."/>
            <person name="Sanchez J."/>
        </authorList>
    </citation>
    <scope>NUCLEOTIDE SEQUENCE</scope>
</reference>
<evidence type="ECO:0000256" key="4">
    <source>
        <dbReference type="ARBA" id="ARBA00022763"/>
    </source>
</evidence>
<dbReference type="SUPFAM" id="SSF51658">
    <property type="entry name" value="Xylose isomerase-like"/>
    <property type="match status" value="1"/>
</dbReference>
<protein>
    <submittedName>
        <fullName evidence="9">Apurinic endonuclease Apn1</fullName>
    </submittedName>
</protein>
<feature type="domain" description="Xylose isomerase-like TIM barrel" evidence="8">
    <location>
        <begin position="9"/>
        <end position="153"/>
    </location>
</feature>
<dbReference type="SMART" id="SM00518">
    <property type="entry name" value="AP2Ec"/>
    <property type="match status" value="1"/>
</dbReference>
<name>T0Y5D4_9ZZZZ</name>
<dbReference type="InterPro" id="IPR036237">
    <property type="entry name" value="Xyl_isomerase-like_sf"/>
</dbReference>
<dbReference type="NCBIfam" id="TIGR00587">
    <property type="entry name" value="nfo"/>
    <property type="match status" value="1"/>
</dbReference>
<dbReference type="PROSITE" id="PS51432">
    <property type="entry name" value="AP_NUCLEASE_F2_4"/>
    <property type="match status" value="1"/>
</dbReference>
<keyword evidence="7" id="KW-0234">DNA repair</keyword>
<keyword evidence="4" id="KW-0227">DNA damage</keyword>
<keyword evidence="3" id="KW-0479">Metal-binding</keyword>
<dbReference type="PROSITE" id="PS00731">
    <property type="entry name" value="AP_NUCLEASE_F2_3"/>
    <property type="match status" value="1"/>
</dbReference>
<dbReference type="PROSITE" id="PS00730">
    <property type="entry name" value="AP_NUCLEASE_F2_2"/>
    <property type="match status" value="1"/>
</dbReference>
<dbReference type="Gene3D" id="3.20.20.150">
    <property type="entry name" value="Divalent-metal-dependent TIM barrel enzymes"/>
    <property type="match status" value="1"/>
</dbReference>
<keyword evidence="9" id="KW-0255">Endonuclease</keyword>
<evidence type="ECO:0000256" key="6">
    <source>
        <dbReference type="ARBA" id="ARBA00022833"/>
    </source>
</evidence>
<evidence type="ECO:0000256" key="2">
    <source>
        <dbReference type="ARBA" id="ARBA00005340"/>
    </source>
</evidence>
<reference evidence="9" key="2">
    <citation type="journal article" date="2014" name="ISME J.">
        <title>Microbial stratification in low pH oxic and suboxic macroscopic growths along an acid mine drainage.</title>
        <authorList>
            <person name="Mendez-Garcia C."/>
            <person name="Mesa V."/>
            <person name="Sprenger R.R."/>
            <person name="Richter M."/>
            <person name="Diez M.S."/>
            <person name="Solano J."/>
            <person name="Bargiela R."/>
            <person name="Golyshina O.V."/>
            <person name="Manteca A."/>
            <person name="Ramos J.L."/>
            <person name="Gallego J.R."/>
            <person name="Llorente I."/>
            <person name="Martins Dos Santos V.A."/>
            <person name="Jensen O.N."/>
            <person name="Pelaez A.I."/>
            <person name="Sanchez J."/>
            <person name="Ferrer M."/>
        </authorList>
    </citation>
    <scope>NUCLEOTIDE SEQUENCE</scope>
</reference>
<dbReference type="GO" id="GO:0008270">
    <property type="term" value="F:zinc ion binding"/>
    <property type="evidence" value="ECO:0007669"/>
    <property type="project" value="InterPro"/>
</dbReference>
<evidence type="ECO:0000256" key="3">
    <source>
        <dbReference type="ARBA" id="ARBA00022723"/>
    </source>
</evidence>
<comment type="caution">
    <text evidence="9">The sequence shown here is derived from an EMBL/GenBank/DDBJ whole genome shotgun (WGS) entry which is preliminary data.</text>
</comment>
<evidence type="ECO:0000259" key="8">
    <source>
        <dbReference type="Pfam" id="PF01261"/>
    </source>
</evidence>
<comment type="cofactor">
    <cofactor evidence="1">
        <name>Zn(2+)</name>
        <dbReference type="ChEBI" id="CHEBI:29105"/>
    </cofactor>
</comment>
<dbReference type="GO" id="GO:0006284">
    <property type="term" value="P:base-excision repair"/>
    <property type="evidence" value="ECO:0007669"/>
    <property type="project" value="TreeGrafter"/>
</dbReference>
<dbReference type="InterPro" id="IPR018246">
    <property type="entry name" value="AP_endonuc_F2_Zn_BS"/>
</dbReference>
<dbReference type="EMBL" id="AUZZ01010281">
    <property type="protein sequence ID" value="EQD30316.1"/>
    <property type="molecule type" value="Genomic_DNA"/>
</dbReference>
<dbReference type="PANTHER" id="PTHR21445">
    <property type="entry name" value="ENDONUCLEASE IV ENDODEOXYRIBONUCLEASE IV"/>
    <property type="match status" value="1"/>
</dbReference>
<evidence type="ECO:0000256" key="1">
    <source>
        <dbReference type="ARBA" id="ARBA00001947"/>
    </source>
</evidence>
<dbReference type="GO" id="GO:0008081">
    <property type="term" value="F:phosphoric diester hydrolase activity"/>
    <property type="evidence" value="ECO:0007669"/>
    <property type="project" value="TreeGrafter"/>
</dbReference>
<dbReference type="PANTHER" id="PTHR21445:SF0">
    <property type="entry name" value="APURINIC-APYRIMIDINIC ENDONUCLEASE"/>
    <property type="match status" value="1"/>
</dbReference>
<evidence type="ECO:0000313" key="9">
    <source>
        <dbReference type="EMBL" id="EQD30316.1"/>
    </source>
</evidence>
<sequence length="172" mass="18621">MVGTIDYALRESAGTSILLENSAGYTNSLGSKIEEIGDIIKDVGSNRVGMCLDTCHTFAAGYDISSKAGAADLMDEIDMHVGLGRVKLVHLNDAKFELGSGLDRHWHIGKGHIGIKGFVNFFSSSRLPTECFVMETPENDEGNGATDMRAVFKIMRTCGIDDYTPKAIMPEV</sequence>
<keyword evidence="6" id="KW-0862">Zinc</keyword>
<dbReference type="AlphaFoldDB" id="T0Y5D4"/>
<gene>
    <name evidence="9" type="ORF">B2A_14182</name>
</gene>
<evidence type="ECO:0000256" key="5">
    <source>
        <dbReference type="ARBA" id="ARBA00022801"/>
    </source>
</evidence>
<comment type="similarity">
    <text evidence="2">Belongs to the AP endonuclease 2 family.</text>
</comment>
<dbReference type="InterPro" id="IPR013022">
    <property type="entry name" value="Xyl_isomerase-like_TIM-brl"/>
</dbReference>
<evidence type="ECO:0000256" key="7">
    <source>
        <dbReference type="ARBA" id="ARBA00023204"/>
    </source>
</evidence>
<proteinExistence type="inferred from homology"/>